<evidence type="ECO:0000313" key="1">
    <source>
        <dbReference type="EMBL" id="GAE28330.1"/>
    </source>
</evidence>
<organism evidence="1 2">
    <name type="scientific">Halalkalibacter wakoensis JCM 9140</name>
    <dbReference type="NCBI Taxonomy" id="1236970"/>
    <lineage>
        <taxon>Bacteria</taxon>
        <taxon>Bacillati</taxon>
        <taxon>Bacillota</taxon>
        <taxon>Bacilli</taxon>
        <taxon>Bacillales</taxon>
        <taxon>Bacillaceae</taxon>
        <taxon>Halalkalibacter</taxon>
    </lineage>
</organism>
<reference evidence="1" key="1">
    <citation type="journal article" date="2014" name="Genome Announc.">
        <title>Draft Genome Sequences of Three Alkaliphilic Bacillus Strains, Bacillus wakoensis JCM 9140T, Bacillus akibai JCM 9157T, and Bacillus hemicellulosilyticus JCM 9152T.</title>
        <authorList>
            <person name="Yuki M."/>
            <person name="Oshima K."/>
            <person name="Suda W."/>
            <person name="Oshida Y."/>
            <person name="Kitamura K."/>
            <person name="Iida T."/>
            <person name="Hattori M."/>
            <person name="Ohkuma M."/>
        </authorList>
    </citation>
    <scope>NUCLEOTIDE SEQUENCE [LARGE SCALE GENOMIC DNA]</scope>
    <source>
        <strain evidence="1">JCM 9140</strain>
    </source>
</reference>
<name>W4Q8L9_9BACI</name>
<protein>
    <submittedName>
        <fullName evidence="1">Uncharacterized protein</fullName>
    </submittedName>
</protein>
<comment type="caution">
    <text evidence="1">The sequence shown here is derived from an EMBL/GenBank/DDBJ whole genome shotgun (WGS) entry which is preliminary data.</text>
</comment>
<dbReference type="AlphaFoldDB" id="W4Q8L9"/>
<dbReference type="Proteomes" id="UP000018890">
    <property type="component" value="Unassembled WGS sequence"/>
</dbReference>
<proteinExistence type="predicted"/>
<sequence>MFFYKSVDKVNVVSTWMWDTYQLFEKKDAYFTFLEEKDITVLYVQIDPTIDIDTYGSFIREARERGIDVIAMDGAPDWYIKQVN</sequence>
<accession>W4Q8L9</accession>
<dbReference type="EMBL" id="BAUT01000097">
    <property type="protein sequence ID" value="GAE28330.1"/>
    <property type="molecule type" value="Genomic_DNA"/>
</dbReference>
<evidence type="ECO:0000313" key="2">
    <source>
        <dbReference type="Proteomes" id="UP000018890"/>
    </source>
</evidence>
<gene>
    <name evidence="1" type="ORF">JCM9140_4547</name>
</gene>
<keyword evidence="2" id="KW-1185">Reference proteome</keyword>
<dbReference type="STRING" id="1236970.JCM9140_4547"/>